<dbReference type="RefSeq" id="XP_042997592.1">
    <property type="nucleotide sequence ID" value="XM_043141658.1"/>
</dbReference>
<dbReference type="KEGG" id="uvi:66064938"/>
<evidence type="ECO:0000313" key="4">
    <source>
        <dbReference type="EMBL" id="QUC19919.1"/>
    </source>
</evidence>
<keyword evidence="2" id="KW-0472">Membrane</keyword>
<evidence type="ECO:0000256" key="1">
    <source>
        <dbReference type="SAM" id="MobiDB-lite"/>
    </source>
</evidence>
<feature type="transmembrane region" description="Helical" evidence="2">
    <location>
        <begin position="258"/>
        <end position="280"/>
    </location>
</feature>
<evidence type="ECO:0000256" key="2">
    <source>
        <dbReference type="SAM" id="Phobius"/>
    </source>
</evidence>
<evidence type="ECO:0000313" key="5">
    <source>
        <dbReference type="Proteomes" id="UP000027002"/>
    </source>
</evidence>
<feature type="region of interest" description="Disordered" evidence="1">
    <location>
        <begin position="287"/>
        <end position="313"/>
    </location>
</feature>
<gene>
    <name evidence="4" type="ORF">UV8b_04160</name>
</gene>
<keyword evidence="5" id="KW-1185">Reference proteome</keyword>
<evidence type="ECO:0000256" key="3">
    <source>
        <dbReference type="SAM" id="SignalP"/>
    </source>
</evidence>
<feature type="compositionally biased region" description="Basic and acidic residues" evidence="1">
    <location>
        <begin position="356"/>
        <end position="388"/>
    </location>
</feature>
<feature type="signal peptide" evidence="3">
    <location>
        <begin position="1"/>
        <end position="33"/>
    </location>
</feature>
<feature type="region of interest" description="Disordered" evidence="1">
    <location>
        <begin position="192"/>
        <end position="254"/>
    </location>
</feature>
<feature type="compositionally biased region" description="Basic residues" evidence="1">
    <location>
        <begin position="427"/>
        <end position="436"/>
    </location>
</feature>
<feature type="compositionally biased region" description="Low complexity" evidence="1">
    <location>
        <begin position="236"/>
        <end position="250"/>
    </location>
</feature>
<sequence length="436" mass="45713">MRTIPDHCCTLLPSPAAMAAFLLLSTSATMTAAHVLPRPTDPVDALSPGVSSWPPAPTVAFQWPNELELRRRQAGTICGYIGGDPNLPATCLPGSHCAVDIEHGAIGCCPDGGSCKDGIFTGCVDRNSGPQTVADPYIFTCRGGNVCYKNVFEGGYSQYGCGSASDLATTVALSASGKPPLALTPISVDLTATPTPLPRPSSLGLETTATSSGSGAPSSEGSDSETPAASSQGPKPSSTGSGDAAPSSDGSKSRNSGAIVGGIVGGVAFLFALAALFFVLRKRKWSNDRRSSKDSVDPHHPRLLVPGNPHFEPYASRQEVSEAGIRHSNQLNAERRSSDDVCAEFRPIGTSSPHPHHLDTEEEVPSRDGHQSGESDRVPLTRGLDEFSRGLNPALEPIDDDPDAENHSPQAYPGPRRGGQGGVLWHQNRRRSRNLV</sequence>
<dbReference type="AlphaFoldDB" id="A0A8E5HRP3"/>
<protein>
    <submittedName>
        <fullName evidence="4">Uncharacterized protein</fullName>
    </submittedName>
</protein>
<keyword evidence="3" id="KW-0732">Signal</keyword>
<keyword evidence="2" id="KW-1133">Transmembrane helix</keyword>
<proteinExistence type="predicted"/>
<feature type="chain" id="PRO_5034830635" evidence="3">
    <location>
        <begin position="34"/>
        <end position="436"/>
    </location>
</feature>
<accession>A0A8E5HRP3</accession>
<dbReference type="Proteomes" id="UP000027002">
    <property type="component" value="Chromosome 3"/>
</dbReference>
<organism evidence="4 5">
    <name type="scientific">Ustilaginoidea virens</name>
    <name type="common">Rice false smut fungus</name>
    <name type="synonym">Villosiclava virens</name>
    <dbReference type="NCBI Taxonomy" id="1159556"/>
    <lineage>
        <taxon>Eukaryota</taxon>
        <taxon>Fungi</taxon>
        <taxon>Dikarya</taxon>
        <taxon>Ascomycota</taxon>
        <taxon>Pezizomycotina</taxon>
        <taxon>Sordariomycetes</taxon>
        <taxon>Hypocreomycetidae</taxon>
        <taxon>Hypocreales</taxon>
        <taxon>Clavicipitaceae</taxon>
        <taxon>Ustilaginoidea</taxon>
    </lineage>
</organism>
<dbReference type="GeneID" id="66064938"/>
<reference evidence="4" key="1">
    <citation type="submission" date="2020-03" db="EMBL/GenBank/DDBJ databases">
        <title>A mixture of massive structural variations and highly conserved coding sequences in Ustilaginoidea virens genome.</title>
        <authorList>
            <person name="Zhang K."/>
            <person name="Zhao Z."/>
            <person name="Zhang Z."/>
            <person name="Li Y."/>
            <person name="Hsiang T."/>
            <person name="Sun W."/>
        </authorList>
    </citation>
    <scope>NUCLEOTIDE SEQUENCE</scope>
    <source>
        <strain evidence="4">UV-8b</strain>
    </source>
</reference>
<name>A0A8E5HRP3_USTVR</name>
<dbReference type="OrthoDB" id="5386093at2759"/>
<keyword evidence="2" id="KW-0812">Transmembrane</keyword>
<dbReference type="EMBL" id="CP072755">
    <property type="protein sequence ID" value="QUC19919.1"/>
    <property type="molecule type" value="Genomic_DNA"/>
</dbReference>
<feature type="compositionally biased region" description="Low complexity" evidence="1">
    <location>
        <begin position="201"/>
        <end position="225"/>
    </location>
</feature>
<feature type="compositionally biased region" description="Basic and acidic residues" evidence="1">
    <location>
        <begin position="287"/>
        <end position="300"/>
    </location>
</feature>
<feature type="region of interest" description="Disordered" evidence="1">
    <location>
        <begin position="328"/>
        <end position="436"/>
    </location>
</feature>